<dbReference type="SUPFAM" id="SSF102462">
    <property type="entry name" value="Peptidyl-tRNA hydrolase II"/>
    <property type="match status" value="1"/>
</dbReference>
<organism evidence="4 5">
    <name type="scientific">Giardia muris</name>
    <dbReference type="NCBI Taxonomy" id="5742"/>
    <lineage>
        <taxon>Eukaryota</taxon>
        <taxon>Metamonada</taxon>
        <taxon>Diplomonadida</taxon>
        <taxon>Hexamitidae</taxon>
        <taxon>Giardiinae</taxon>
        <taxon>Giardia</taxon>
    </lineage>
</organism>
<dbReference type="EC" id="3.1.1.29" evidence="1"/>
<sequence length="110" mass="12222">MLAQYIVLRRDLGWPLGALCAQAAHASIAAIHAFPGPDTSAYLEDLSNMRKLVLGATEVELKALILQLEKEGLEHHVWIEQPENIVTAVALRPYPKSRVAKILRHLPLLQ</sequence>
<comment type="catalytic activity">
    <reaction evidence="3">
        <text>an N-acyl-L-alpha-aminoacyl-tRNA + H2O = an N-acyl-L-amino acid + a tRNA + H(+)</text>
        <dbReference type="Rhea" id="RHEA:54448"/>
        <dbReference type="Rhea" id="RHEA-COMP:10123"/>
        <dbReference type="Rhea" id="RHEA-COMP:13883"/>
        <dbReference type="ChEBI" id="CHEBI:15377"/>
        <dbReference type="ChEBI" id="CHEBI:15378"/>
        <dbReference type="ChEBI" id="CHEBI:59874"/>
        <dbReference type="ChEBI" id="CHEBI:78442"/>
        <dbReference type="ChEBI" id="CHEBI:138191"/>
        <dbReference type="EC" id="3.1.1.29"/>
    </reaction>
</comment>
<dbReference type="VEuPathDB" id="GiardiaDB:GMRT_10860"/>
<name>A0A4Z1SP27_GIAMU</name>
<evidence type="ECO:0000313" key="4">
    <source>
        <dbReference type="EMBL" id="TNJ27556.1"/>
    </source>
</evidence>
<keyword evidence="2 4" id="KW-0378">Hydrolase</keyword>
<dbReference type="AlphaFoldDB" id="A0A4Z1SP27"/>
<dbReference type="GO" id="GO:0004045">
    <property type="term" value="F:peptidyl-tRNA hydrolase activity"/>
    <property type="evidence" value="ECO:0007669"/>
    <property type="project" value="UniProtKB-EC"/>
</dbReference>
<comment type="caution">
    <text evidence="4">The sequence shown here is derived from an EMBL/GenBank/DDBJ whole genome shotgun (WGS) entry which is preliminary data.</text>
</comment>
<evidence type="ECO:0000313" key="5">
    <source>
        <dbReference type="Proteomes" id="UP000315496"/>
    </source>
</evidence>
<reference evidence="4 5" key="1">
    <citation type="submission" date="2019-05" db="EMBL/GenBank/DDBJ databases">
        <title>The compact genome of Giardia muris reveals important steps in the evolution of intestinal protozoan parasites.</title>
        <authorList>
            <person name="Xu F."/>
            <person name="Jimenez-Gonzalez A."/>
            <person name="Einarsson E."/>
            <person name="Astvaldsson A."/>
            <person name="Peirasmaki D."/>
            <person name="Eckmann L."/>
            <person name="Andersson J.O."/>
            <person name="Svard S.G."/>
            <person name="Jerlstrom-Hultqvist J."/>
        </authorList>
    </citation>
    <scope>NUCLEOTIDE SEQUENCE [LARGE SCALE GENOMIC DNA]</scope>
    <source>
        <strain evidence="4 5">Roberts-Thomson</strain>
    </source>
</reference>
<gene>
    <name evidence="4" type="ORF">GMRT_10860</name>
</gene>
<evidence type="ECO:0000256" key="1">
    <source>
        <dbReference type="ARBA" id="ARBA00013260"/>
    </source>
</evidence>
<dbReference type="InterPro" id="IPR042237">
    <property type="entry name" value="PTRHD1"/>
</dbReference>
<keyword evidence="5" id="KW-1185">Reference proteome</keyword>
<evidence type="ECO:0000256" key="2">
    <source>
        <dbReference type="ARBA" id="ARBA00022801"/>
    </source>
</evidence>
<dbReference type="Proteomes" id="UP000315496">
    <property type="component" value="Chromosome 3"/>
</dbReference>
<evidence type="ECO:0000256" key="3">
    <source>
        <dbReference type="ARBA" id="ARBA00048707"/>
    </source>
</evidence>
<dbReference type="PANTHER" id="PTHR46194">
    <property type="entry name" value="PEPTIDYL-TRNA HYDROLASE PTRHD1-RELATED"/>
    <property type="match status" value="1"/>
</dbReference>
<proteinExistence type="predicted"/>
<dbReference type="OrthoDB" id="201213at2759"/>
<dbReference type="PANTHER" id="PTHR46194:SF1">
    <property type="entry name" value="PEPTIDYL-TRNA HYDROLASE PTRHD1-RELATED"/>
    <property type="match status" value="1"/>
</dbReference>
<accession>A0A4Z1SP27</accession>
<dbReference type="InterPro" id="IPR023476">
    <property type="entry name" value="Pep_tRNA_hydro_II_dom_sf"/>
</dbReference>
<dbReference type="InterPro" id="IPR002833">
    <property type="entry name" value="PTH2"/>
</dbReference>
<dbReference type="EMBL" id="VDLU01000003">
    <property type="protein sequence ID" value="TNJ27556.1"/>
    <property type="molecule type" value="Genomic_DNA"/>
</dbReference>
<dbReference type="Pfam" id="PF01981">
    <property type="entry name" value="PTH2"/>
    <property type="match status" value="1"/>
</dbReference>
<dbReference type="Gene3D" id="3.40.1490.10">
    <property type="entry name" value="Bit1"/>
    <property type="match status" value="1"/>
</dbReference>
<protein>
    <recommendedName>
        <fullName evidence="1">peptidyl-tRNA hydrolase</fullName>
        <ecNumber evidence="1">3.1.1.29</ecNumber>
    </recommendedName>
</protein>